<accession>A0A8J2W9C7</accession>
<organism evidence="1 2">
    <name type="scientific">Daphnia galeata</name>
    <dbReference type="NCBI Taxonomy" id="27404"/>
    <lineage>
        <taxon>Eukaryota</taxon>
        <taxon>Metazoa</taxon>
        <taxon>Ecdysozoa</taxon>
        <taxon>Arthropoda</taxon>
        <taxon>Crustacea</taxon>
        <taxon>Branchiopoda</taxon>
        <taxon>Diplostraca</taxon>
        <taxon>Cladocera</taxon>
        <taxon>Anomopoda</taxon>
        <taxon>Daphniidae</taxon>
        <taxon>Daphnia</taxon>
    </lineage>
</organism>
<dbReference type="AlphaFoldDB" id="A0A8J2W9C7"/>
<dbReference type="EMBL" id="CAKKLH010000295">
    <property type="protein sequence ID" value="CAH0109758.1"/>
    <property type="molecule type" value="Genomic_DNA"/>
</dbReference>
<evidence type="ECO:0000313" key="1">
    <source>
        <dbReference type="EMBL" id="CAH0109758.1"/>
    </source>
</evidence>
<dbReference type="OrthoDB" id="2434756at2759"/>
<dbReference type="GO" id="GO:0032981">
    <property type="term" value="P:mitochondrial respiratory chain complex I assembly"/>
    <property type="evidence" value="ECO:0007669"/>
    <property type="project" value="InterPro"/>
</dbReference>
<dbReference type="Proteomes" id="UP000789390">
    <property type="component" value="Unassembled WGS sequence"/>
</dbReference>
<dbReference type="PANTHER" id="PTHR13338:SF4">
    <property type="entry name" value="NADH DEHYDROGENASE [UBIQUINONE] 1 ALPHA SUBCOMPLEX ASSEMBLY FACTOR 4"/>
    <property type="match status" value="1"/>
</dbReference>
<sequence>MGNTAAKVTKRVMRPFKNFAVEARTERILEKEKPTSAPWHPTTQKRIDEIIKSNPHLMEEQNKKDETLSSRLKEVYVTSHDVVPGIPIGKEKPLPSERKNVLQPEFGYEEPARITKGKLSIRQALILIGRHQQDSIKYNALALANEYTIHPRLAENILKHFKTFEYYKPPKVKTGIEVKDYIKLKSLPASKEETIQPQIEDNKMKS</sequence>
<dbReference type="GO" id="GO:0005739">
    <property type="term" value="C:mitochondrion"/>
    <property type="evidence" value="ECO:0007669"/>
    <property type="project" value="TreeGrafter"/>
</dbReference>
<dbReference type="InterPro" id="IPR009622">
    <property type="entry name" value="NDUFAF4"/>
</dbReference>
<keyword evidence="2" id="KW-1185">Reference proteome</keyword>
<protein>
    <submittedName>
        <fullName evidence="1">Uncharacterized protein</fullName>
    </submittedName>
</protein>
<proteinExistence type="predicted"/>
<reference evidence="1" key="1">
    <citation type="submission" date="2021-11" db="EMBL/GenBank/DDBJ databases">
        <authorList>
            <person name="Schell T."/>
        </authorList>
    </citation>
    <scope>NUCLEOTIDE SEQUENCE</scope>
    <source>
        <strain evidence="1">M5</strain>
    </source>
</reference>
<dbReference type="Pfam" id="PF06784">
    <property type="entry name" value="UPF0240"/>
    <property type="match status" value="1"/>
</dbReference>
<evidence type="ECO:0000313" key="2">
    <source>
        <dbReference type="Proteomes" id="UP000789390"/>
    </source>
</evidence>
<gene>
    <name evidence="1" type="ORF">DGAL_LOCUS13243</name>
</gene>
<dbReference type="PANTHER" id="PTHR13338">
    <property type="entry name" value="UPF0240 PROTEIN"/>
    <property type="match status" value="1"/>
</dbReference>
<name>A0A8J2W9C7_9CRUS</name>
<comment type="caution">
    <text evidence="1">The sequence shown here is derived from an EMBL/GenBank/DDBJ whole genome shotgun (WGS) entry which is preliminary data.</text>
</comment>